<keyword evidence="4 6" id="KW-0472">Membrane</keyword>
<evidence type="ECO:0000313" key="8">
    <source>
        <dbReference type="Proteomes" id="UP000886653"/>
    </source>
</evidence>
<feature type="transmembrane region" description="Helical" evidence="6">
    <location>
        <begin position="80"/>
        <end position="98"/>
    </location>
</feature>
<evidence type="ECO:0000256" key="6">
    <source>
        <dbReference type="SAM" id="Phobius"/>
    </source>
</evidence>
<dbReference type="Proteomes" id="UP000886653">
    <property type="component" value="Unassembled WGS sequence"/>
</dbReference>
<dbReference type="InterPro" id="IPR011701">
    <property type="entry name" value="MFS"/>
</dbReference>
<keyword evidence="3 6" id="KW-1133">Transmembrane helix</keyword>
<feature type="transmembrane region" description="Helical" evidence="6">
    <location>
        <begin position="51"/>
        <end position="68"/>
    </location>
</feature>
<evidence type="ECO:0000313" key="7">
    <source>
        <dbReference type="EMBL" id="KAG0148371.1"/>
    </source>
</evidence>
<feature type="transmembrane region" description="Helical" evidence="6">
    <location>
        <begin position="184"/>
        <end position="204"/>
    </location>
</feature>
<evidence type="ECO:0000256" key="1">
    <source>
        <dbReference type="ARBA" id="ARBA00004141"/>
    </source>
</evidence>
<evidence type="ECO:0008006" key="9">
    <source>
        <dbReference type="Google" id="ProtNLM"/>
    </source>
</evidence>
<dbReference type="PANTHER" id="PTHR21576">
    <property type="entry name" value="UNCHARACTERIZED NODULIN-LIKE PROTEIN"/>
    <property type="match status" value="1"/>
</dbReference>
<accession>A0A9P6TDE6</accession>
<feature type="transmembrane region" description="Helical" evidence="6">
    <location>
        <begin position="358"/>
        <end position="375"/>
    </location>
</feature>
<evidence type="ECO:0000256" key="3">
    <source>
        <dbReference type="ARBA" id="ARBA00022989"/>
    </source>
</evidence>
<dbReference type="GO" id="GO:0000329">
    <property type="term" value="C:fungal-type vacuole membrane"/>
    <property type="evidence" value="ECO:0007669"/>
    <property type="project" value="TreeGrafter"/>
</dbReference>
<sequence>MLSFDKQHLARLRTLVSSIFVSLSAGTNYAFSAYSPQLAQRLQLPSTALNAIGIAGNYGMYISSPFVGQIIDRIGPRRPLIVAAGLLCLGYGIVWEVFRTHPINPSDPAKSVTGPMTVVVLAFGMLCTGIGSSTALSSAAGGVARSFGPKVRATVMGFTSAGFGLAAFFWAGIGHVLFSDNTASFLLLLSLGTAGLILVGAFGLRIPDTLKDGETSPHLTVDDYQPLQGNSSSDVPSLPLPAQQQSPRHEQPTRELTHGADVDIYGRTLIKTVDFWFLWIVMGCCCGTSLMIINNIGTIVATLHFKQYHDAPNPITIPSVAHFQSAQVSLLSIFNCLGRVFAGTLSDTLQTRYGLPRVWWLCWISGLFLISQYIGSQIVTTLSSVSILTGLTGFAYGNMYGIGPILMLEWFGVHHFATNFGFLNLAPVSSSQIFNLAFGQIYDHHHRQTSSPGSALCGLGQECYRDAFWITIGACILAMCLSGVLVYRHRPDRPSRRNRTDKPMEEETEQTWMLRSPSPSP</sequence>
<keyword evidence="2 6" id="KW-0812">Transmembrane</keyword>
<evidence type="ECO:0000256" key="2">
    <source>
        <dbReference type="ARBA" id="ARBA00022692"/>
    </source>
</evidence>
<feature type="transmembrane region" description="Helical" evidence="6">
    <location>
        <begin position="155"/>
        <end position="178"/>
    </location>
</feature>
<dbReference type="AlphaFoldDB" id="A0A9P6TDE6"/>
<keyword evidence="8" id="KW-1185">Reference proteome</keyword>
<dbReference type="PANTHER" id="PTHR21576:SF160">
    <property type="entry name" value="NODULIN-LIKE DOMAIN-CONTAINING PROTEIN"/>
    <property type="match status" value="1"/>
</dbReference>
<reference evidence="7" key="1">
    <citation type="submission" date="2013-11" db="EMBL/GenBank/DDBJ databases">
        <title>Genome sequence of the fusiform rust pathogen reveals effectors for host alternation and coevolution with pine.</title>
        <authorList>
            <consortium name="DOE Joint Genome Institute"/>
            <person name="Smith K."/>
            <person name="Pendleton A."/>
            <person name="Kubisiak T."/>
            <person name="Anderson C."/>
            <person name="Salamov A."/>
            <person name="Aerts A."/>
            <person name="Riley R."/>
            <person name="Clum A."/>
            <person name="Lindquist E."/>
            <person name="Ence D."/>
            <person name="Campbell M."/>
            <person name="Kronenberg Z."/>
            <person name="Feau N."/>
            <person name="Dhillon B."/>
            <person name="Hamelin R."/>
            <person name="Burleigh J."/>
            <person name="Smith J."/>
            <person name="Yandell M."/>
            <person name="Nelson C."/>
            <person name="Grigoriev I."/>
            <person name="Davis J."/>
        </authorList>
    </citation>
    <scope>NUCLEOTIDE SEQUENCE</scope>
    <source>
        <strain evidence="7">G11</strain>
    </source>
</reference>
<feature type="transmembrane region" description="Helical" evidence="6">
    <location>
        <begin position="420"/>
        <end position="442"/>
    </location>
</feature>
<feature type="compositionally biased region" description="Low complexity" evidence="5">
    <location>
        <begin position="236"/>
        <end position="246"/>
    </location>
</feature>
<gene>
    <name evidence="7" type="ORF">CROQUDRAFT_654862</name>
</gene>
<evidence type="ECO:0000256" key="4">
    <source>
        <dbReference type="ARBA" id="ARBA00023136"/>
    </source>
</evidence>
<feature type="transmembrane region" description="Helical" evidence="6">
    <location>
        <begin position="276"/>
        <end position="305"/>
    </location>
</feature>
<dbReference type="EMBL" id="MU167237">
    <property type="protein sequence ID" value="KAG0148371.1"/>
    <property type="molecule type" value="Genomic_DNA"/>
</dbReference>
<feature type="transmembrane region" description="Helical" evidence="6">
    <location>
        <begin position="387"/>
        <end position="408"/>
    </location>
</feature>
<name>A0A9P6TDE6_9BASI</name>
<dbReference type="Pfam" id="PF07690">
    <property type="entry name" value="MFS_1"/>
    <property type="match status" value="1"/>
</dbReference>
<feature type="region of interest" description="Disordered" evidence="5">
    <location>
        <begin position="492"/>
        <end position="521"/>
    </location>
</feature>
<dbReference type="InterPro" id="IPR036259">
    <property type="entry name" value="MFS_trans_sf"/>
</dbReference>
<feature type="transmembrane region" description="Helical" evidence="6">
    <location>
        <begin position="12"/>
        <end position="31"/>
    </location>
</feature>
<feature type="transmembrane region" description="Helical" evidence="6">
    <location>
        <begin position="468"/>
        <end position="487"/>
    </location>
</feature>
<feature type="region of interest" description="Disordered" evidence="5">
    <location>
        <begin position="229"/>
        <end position="257"/>
    </location>
</feature>
<comment type="subcellular location">
    <subcellularLocation>
        <location evidence="1">Membrane</location>
        <topology evidence="1">Multi-pass membrane protein</topology>
    </subcellularLocation>
</comment>
<evidence type="ECO:0000256" key="5">
    <source>
        <dbReference type="SAM" id="MobiDB-lite"/>
    </source>
</evidence>
<organism evidence="7 8">
    <name type="scientific">Cronartium quercuum f. sp. fusiforme G11</name>
    <dbReference type="NCBI Taxonomy" id="708437"/>
    <lineage>
        <taxon>Eukaryota</taxon>
        <taxon>Fungi</taxon>
        <taxon>Dikarya</taxon>
        <taxon>Basidiomycota</taxon>
        <taxon>Pucciniomycotina</taxon>
        <taxon>Pucciniomycetes</taxon>
        <taxon>Pucciniales</taxon>
        <taxon>Coleosporiaceae</taxon>
        <taxon>Cronartium</taxon>
    </lineage>
</organism>
<dbReference type="Gene3D" id="1.20.1250.20">
    <property type="entry name" value="MFS general substrate transporter like domains"/>
    <property type="match status" value="2"/>
</dbReference>
<dbReference type="GO" id="GO:0022857">
    <property type="term" value="F:transmembrane transporter activity"/>
    <property type="evidence" value="ECO:0007669"/>
    <property type="project" value="InterPro"/>
</dbReference>
<comment type="caution">
    <text evidence="7">The sequence shown here is derived from an EMBL/GenBank/DDBJ whole genome shotgun (WGS) entry which is preliminary data.</text>
</comment>
<feature type="transmembrane region" description="Helical" evidence="6">
    <location>
        <begin position="118"/>
        <end position="143"/>
    </location>
</feature>
<protein>
    <recommendedName>
        <fullName evidence="9">MFS general substrate transporter</fullName>
    </recommendedName>
</protein>
<dbReference type="OrthoDB" id="2505678at2759"/>
<feature type="compositionally biased region" description="Basic and acidic residues" evidence="5">
    <location>
        <begin position="247"/>
        <end position="257"/>
    </location>
</feature>
<proteinExistence type="predicted"/>
<dbReference type="SUPFAM" id="SSF103473">
    <property type="entry name" value="MFS general substrate transporter"/>
    <property type="match status" value="1"/>
</dbReference>
<feature type="compositionally biased region" description="Basic and acidic residues" evidence="5">
    <location>
        <begin position="492"/>
        <end position="505"/>
    </location>
</feature>